<dbReference type="Proteomes" id="UP000030634">
    <property type="component" value="Chromosome"/>
</dbReference>
<dbReference type="InterPro" id="IPR043749">
    <property type="entry name" value="DUF5694"/>
</dbReference>
<evidence type="ECO:0000313" key="1">
    <source>
        <dbReference type="EMBL" id="AIZ45951.1"/>
    </source>
</evidence>
<dbReference type="EMBL" id="CP010028">
    <property type="protein sequence ID" value="AIZ45951.1"/>
    <property type="molecule type" value="Genomic_DNA"/>
</dbReference>
<accession>A0A0A7KIJ1</accession>
<evidence type="ECO:0000313" key="2">
    <source>
        <dbReference type="Proteomes" id="UP000030634"/>
    </source>
</evidence>
<dbReference type="RefSeq" id="WP_039685481.1">
    <property type="nucleotide sequence ID" value="NZ_CP010028.1"/>
</dbReference>
<dbReference type="KEGG" id="dsw:QR90_14050"/>
<sequence>MPHPFGGPPTELLVLGSAHLTEETTDNALQSTLERLAAWTPQAVAVELLPGDVVQGYRLEGELYAGLRVGGSPAALRLEAGARKHRTWSRAEAEALALHPDTAPAERVLAWLVALEPANALLTWTPDLQLPPDFAAGLQEYTDHKGEIQRLAVPLARQLGQTRLHHFDDFTTNAALQERLKVLPELWEDEAFMAGIHSSPAMTEGDEHLQRANAAGDYWAYLKYANGPRWIADSETLEVGSYLGRSLPGGEHRTQVADWNARNIFMAARLRHITALFPGGRVLAIVGAAHKGPMETVLSAIAPDLRLVGLSELEGG</sequence>
<dbReference type="HOGENOM" id="CLU_881860_0_0_0"/>
<dbReference type="STRING" id="1182571.QR90_14050"/>
<proteinExistence type="predicted"/>
<name>A0A0A7KIJ1_9DEIO</name>
<reference evidence="2" key="1">
    <citation type="submission" date="2014-11" db="EMBL/GenBank/DDBJ databases">
        <title>Hymenobacter sp. DG25B genome submission.</title>
        <authorList>
            <person name="Jung H.-Y."/>
            <person name="Kim M.K."/>
            <person name="Srinivasan S."/>
            <person name="Lim S."/>
        </authorList>
    </citation>
    <scope>NUCLEOTIDE SEQUENCE [LARGE SCALE GENOMIC DNA]</scope>
    <source>
        <strain evidence="2">DY59</strain>
    </source>
</reference>
<gene>
    <name evidence="1" type="ORF">QR90_14050</name>
</gene>
<dbReference type="Pfam" id="PF18950">
    <property type="entry name" value="DUF5694"/>
    <property type="match status" value="1"/>
</dbReference>
<organism evidence="1 2">
    <name type="scientific">Deinococcus radiopugnans</name>
    <dbReference type="NCBI Taxonomy" id="57497"/>
    <lineage>
        <taxon>Bacteria</taxon>
        <taxon>Thermotogati</taxon>
        <taxon>Deinococcota</taxon>
        <taxon>Deinococci</taxon>
        <taxon>Deinococcales</taxon>
        <taxon>Deinococcaceae</taxon>
        <taxon>Deinococcus</taxon>
    </lineage>
</organism>
<dbReference type="AlphaFoldDB" id="A0A0A7KIJ1"/>
<protein>
    <submittedName>
        <fullName evidence="1">Uncharacterized protein</fullName>
    </submittedName>
</protein>